<protein>
    <submittedName>
        <fullName evidence="1">Uncharacterized protein</fullName>
    </submittedName>
</protein>
<dbReference type="EMBL" id="OV651827">
    <property type="protein sequence ID" value="CAH1103766.1"/>
    <property type="molecule type" value="Genomic_DNA"/>
</dbReference>
<keyword evidence="2" id="KW-1185">Reference proteome</keyword>
<dbReference type="AlphaFoldDB" id="A0A9P0CT52"/>
<dbReference type="OrthoDB" id="6161684at2759"/>
<organism evidence="1 2">
    <name type="scientific">Psylliodes chrysocephalus</name>
    <dbReference type="NCBI Taxonomy" id="3402493"/>
    <lineage>
        <taxon>Eukaryota</taxon>
        <taxon>Metazoa</taxon>
        <taxon>Ecdysozoa</taxon>
        <taxon>Arthropoda</taxon>
        <taxon>Hexapoda</taxon>
        <taxon>Insecta</taxon>
        <taxon>Pterygota</taxon>
        <taxon>Neoptera</taxon>
        <taxon>Endopterygota</taxon>
        <taxon>Coleoptera</taxon>
        <taxon>Polyphaga</taxon>
        <taxon>Cucujiformia</taxon>
        <taxon>Chrysomeloidea</taxon>
        <taxon>Chrysomelidae</taxon>
        <taxon>Galerucinae</taxon>
        <taxon>Alticini</taxon>
        <taxon>Psylliodes</taxon>
    </lineage>
</organism>
<name>A0A9P0CT52_9CUCU</name>
<reference evidence="1" key="1">
    <citation type="submission" date="2022-01" db="EMBL/GenBank/DDBJ databases">
        <authorList>
            <person name="King R."/>
        </authorList>
    </citation>
    <scope>NUCLEOTIDE SEQUENCE</scope>
</reference>
<evidence type="ECO:0000313" key="2">
    <source>
        <dbReference type="Proteomes" id="UP001153636"/>
    </source>
</evidence>
<accession>A0A9P0CT52</accession>
<dbReference type="Proteomes" id="UP001153636">
    <property type="component" value="Chromosome 15"/>
</dbReference>
<proteinExistence type="predicted"/>
<sequence>MILIFRFFTKISTCHGAKKKKIEHVKEDTYRRILCSKFNIGFKLPKVDTCATCDELNNLIQANKENQAVWKDLKIKLEPNQRRAAAMQDDLKLETKDAKLNHNKLVISFDLQQTLPTPLLTVGQAFYLRKAWTYNLGVHNCSDG</sequence>
<gene>
    <name evidence="1" type="ORF">PSYICH_LOCUS4908</name>
</gene>
<evidence type="ECO:0000313" key="1">
    <source>
        <dbReference type="EMBL" id="CAH1103766.1"/>
    </source>
</evidence>